<comment type="caution">
    <text evidence="1">The sequence shown here is derived from an EMBL/GenBank/DDBJ whole genome shotgun (WGS) entry which is preliminary data.</text>
</comment>
<accession>A0ACB7TR33</accession>
<gene>
    <name evidence="1" type="ORF">HPB50_025593</name>
</gene>
<dbReference type="Proteomes" id="UP000821845">
    <property type="component" value="Chromosome 1"/>
</dbReference>
<evidence type="ECO:0000313" key="2">
    <source>
        <dbReference type="Proteomes" id="UP000821845"/>
    </source>
</evidence>
<protein>
    <submittedName>
        <fullName evidence="1">Uncharacterized protein</fullName>
    </submittedName>
</protein>
<proteinExistence type="predicted"/>
<reference evidence="1" key="1">
    <citation type="submission" date="2020-05" db="EMBL/GenBank/DDBJ databases">
        <title>Large-scale comparative analyses of tick genomes elucidate their genetic diversity and vector capacities.</title>
        <authorList>
            <person name="Jia N."/>
            <person name="Wang J."/>
            <person name="Shi W."/>
            <person name="Du L."/>
            <person name="Sun Y."/>
            <person name="Zhan W."/>
            <person name="Jiang J."/>
            <person name="Wang Q."/>
            <person name="Zhang B."/>
            <person name="Ji P."/>
            <person name="Sakyi L.B."/>
            <person name="Cui X."/>
            <person name="Yuan T."/>
            <person name="Jiang B."/>
            <person name="Yang W."/>
            <person name="Lam T.T.-Y."/>
            <person name="Chang Q."/>
            <person name="Ding S."/>
            <person name="Wang X."/>
            <person name="Zhu J."/>
            <person name="Ruan X."/>
            <person name="Zhao L."/>
            <person name="Wei J."/>
            <person name="Que T."/>
            <person name="Du C."/>
            <person name="Cheng J."/>
            <person name="Dai P."/>
            <person name="Han X."/>
            <person name="Huang E."/>
            <person name="Gao Y."/>
            <person name="Liu J."/>
            <person name="Shao H."/>
            <person name="Ye R."/>
            <person name="Li L."/>
            <person name="Wei W."/>
            <person name="Wang X."/>
            <person name="Wang C."/>
            <person name="Yang T."/>
            <person name="Huo Q."/>
            <person name="Li W."/>
            <person name="Guo W."/>
            <person name="Chen H."/>
            <person name="Zhou L."/>
            <person name="Ni X."/>
            <person name="Tian J."/>
            <person name="Zhou Y."/>
            <person name="Sheng Y."/>
            <person name="Liu T."/>
            <person name="Pan Y."/>
            <person name="Xia L."/>
            <person name="Li J."/>
            <person name="Zhao F."/>
            <person name="Cao W."/>
        </authorList>
    </citation>
    <scope>NUCLEOTIDE SEQUENCE</scope>
    <source>
        <strain evidence="1">Hyas-2018</strain>
    </source>
</reference>
<organism evidence="1 2">
    <name type="scientific">Hyalomma asiaticum</name>
    <name type="common">Tick</name>
    <dbReference type="NCBI Taxonomy" id="266040"/>
    <lineage>
        <taxon>Eukaryota</taxon>
        <taxon>Metazoa</taxon>
        <taxon>Ecdysozoa</taxon>
        <taxon>Arthropoda</taxon>
        <taxon>Chelicerata</taxon>
        <taxon>Arachnida</taxon>
        <taxon>Acari</taxon>
        <taxon>Parasitiformes</taxon>
        <taxon>Ixodida</taxon>
        <taxon>Ixodoidea</taxon>
        <taxon>Ixodidae</taxon>
        <taxon>Hyalomminae</taxon>
        <taxon>Hyalomma</taxon>
    </lineage>
</organism>
<dbReference type="EMBL" id="CM023481">
    <property type="protein sequence ID" value="KAH6948644.1"/>
    <property type="molecule type" value="Genomic_DNA"/>
</dbReference>
<evidence type="ECO:0000313" key="1">
    <source>
        <dbReference type="EMBL" id="KAH6948644.1"/>
    </source>
</evidence>
<name>A0ACB7TR33_HYAAI</name>
<keyword evidence="2" id="KW-1185">Reference proteome</keyword>
<sequence length="194" mass="21036">MKTETELISRSVQRVAEEDEEEILARASLVCHCGTTLPVHPASSDDVSQACEAAVTGSCTRVDRTAACATAERGRDLPAVPSQAHPCSDPYQGTPSQGPGGTSTVHSLPQRQVYWQAAQAVAHEHPPTGHRPPTNWSLYWPSQQPVLRGGYTHAQVEVYRQPAQSLLRADEISAEATSTDIWTTSPPPDHHQED</sequence>